<dbReference type="GO" id="GO:0016757">
    <property type="term" value="F:glycosyltransferase activity"/>
    <property type="evidence" value="ECO:0007669"/>
    <property type="project" value="UniProtKB-KW"/>
</dbReference>
<name>A0A084VWR2_ANOSI</name>
<keyword evidence="1" id="KW-0328">Glycosyltransferase</keyword>
<organism evidence="1">
    <name type="scientific">Anopheles sinensis</name>
    <name type="common">Mosquito</name>
    <dbReference type="NCBI Taxonomy" id="74873"/>
    <lineage>
        <taxon>Eukaryota</taxon>
        <taxon>Metazoa</taxon>
        <taxon>Ecdysozoa</taxon>
        <taxon>Arthropoda</taxon>
        <taxon>Hexapoda</taxon>
        <taxon>Insecta</taxon>
        <taxon>Pterygota</taxon>
        <taxon>Neoptera</taxon>
        <taxon>Endopterygota</taxon>
        <taxon>Diptera</taxon>
        <taxon>Nematocera</taxon>
        <taxon>Culicoidea</taxon>
        <taxon>Culicidae</taxon>
        <taxon>Anophelinae</taxon>
        <taxon>Anopheles</taxon>
    </lineage>
</organism>
<protein>
    <submittedName>
        <fullName evidence="1 2">Phosphoribosyltransferase</fullName>
    </submittedName>
</protein>
<sequence>MIGKRRVSDVRNRQAQRRPPVLLEAQEACLARLAGWIGLPSPMTRFDRQASFPDRTFAQRLLARWPSLFVVQGLRGKAGVGGRWECNRVPCNLVIDCLALAWDGQRGFYCN</sequence>
<dbReference type="AlphaFoldDB" id="A0A084VWR2"/>
<evidence type="ECO:0000313" key="2">
    <source>
        <dbReference type="EnsemblMetazoa" id="ASIC010101-PA"/>
    </source>
</evidence>
<dbReference type="EnsemblMetazoa" id="ASIC010101-RA">
    <property type="protein sequence ID" value="ASIC010101-PA"/>
    <property type="gene ID" value="ASIC010101"/>
</dbReference>
<keyword evidence="3" id="KW-1185">Reference proteome</keyword>
<proteinExistence type="predicted"/>
<dbReference type="Proteomes" id="UP000030765">
    <property type="component" value="Unassembled WGS sequence"/>
</dbReference>
<keyword evidence="1" id="KW-0808">Transferase</keyword>
<accession>A0A084VWR2</accession>
<evidence type="ECO:0000313" key="1">
    <source>
        <dbReference type="EMBL" id="KFB42406.1"/>
    </source>
</evidence>
<evidence type="ECO:0000313" key="3">
    <source>
        <dbReference type="Proteomes" id="UP000030765"/>
    </source>
</evidence>
<reference evidence="2" key="2">
    <citation type="submission" date="2020-05" db="UniProtKB">
        <authorList>
            <consortium name="EnsemblMetazoa"/>
        </authorList>
    </citation>
    <scope>IDENTIFICATION</scope>
</reference>
<dbReference type="EMBL" id="KE525181">
    <property type="protein sequence ID" value="KFB42406.1"/>
    <property type="molecule type" value="Genomic_DNA"/>
</dbReference>
<dbReference type="VEuPathDB" id="VectorBase:ASIC010101"/>
<reference evidence="1 3" key="1">
    <citation type="journal article" date="2014" name="BMC Genomics">
        <title>Genome sequence of Anopheles sinensis provides insight into genetics basis of mosquito competence for malaria parasites.</title>
        <authorList>
            <person name="Zhou D."/>
            <person name="Zhang D."/>
            <person name="Ding G."/>
            <person name="Shi L."/>
            <person name="Hou Q."/>
            <person name="Ye Y."/>
            <person name="Xu Y."/>
            <person name="Zhou H."/>
            <person name="Xiong C."/>
            <person name="Li S."/>
            <person name="Yu J."/>
            <person name="Hong S."/>
            <person name="Yu X."/>
            <person name="Zou P."/>
            <person name="Chen C."/>
            <person name="Chang X."/>
            <person name="Wang W."/>
            <person name="Lv Y."/>
            <person name="Sun Y."/>
            <person name="Ma L."/>
            <person name="Shen B."/>
            <person name="Zhu C."/>
        </authorList>
    </citation>
    <scope>NUCLEOTIDE SEQUENCE [LARGE SCALE GENOMIC DNA]</scope>
</reference>
<gene>
    <name evidence="1" type="ORF">ZHAS_00010101</name>
</gene>
<dbReference type="EMBL" id="ATLV01017718">
    <property type="status" value="NOT_ANNOTATED_CDS"/>
    <property type="molecule type" value="Genomic_DNA"/>
</dbReference>